<dbReference type="PROSITE" id="PS00211">
    <property type="entry name" value="ABC_TRANSPORTER_1"/>
    <property type="match status" value="1"/>
</dbReference>
<keyword evidence="6" id="KW-0677">Repeat</keyword>
<dbReference type="SMART" id="SM00382">
    <property type="entry name" value="AAA"/>
    <property type="match status" value="2"/>
</dbReference>
<evidence type="ECO:0000256" key="5">
    <source>
        <dbReference type="ARBA" id="ARBA00022597"/>
    </source>
</evidence>
<evidence type="ECO:0000256" key="1">
    <source>
        <dbReference type="ARBA" id="ARBA00004202"/>
    </source>
</evidence>
<evidence type="ECO:0000256" key="4">
    <source>
        <dbReference type="ARBA" id="ARBA00022475"/>
    </source>
</evidence>
<dbReference type="Pfam" id="PF00005">
    <property type="entry name" value="ABC_tran"/>
    <property type="match status" value="2"/>
</dbReference>
<evidence type="ECO:0000256" key="9">
    <source>
        <dbReference type="ARBA" id="ARBA00022967"/>
    </source>
</evidence>
<evidence type="ECO:0000256" key="2">
    <source>
        <dbReference type="ARBA" id="ARBA00005417"/>
    </source>
</evidence>
<dbReference type="InterPro" id="IPR003439">
    <property type="entry name" value="ABC_transporter-like_ATP-bd"/>
</dbReference>
<accession>A0A7V7PT13</accession>
<feature type="domain" description="ABC transporter" evidence="11">
    <location>
        <begin position="5"/>
        <end position="237"/>
    </location>
</feature>
<evidence type="ECO:0000259" key="11">
    <source>
        <dbReference type="PROSITE" id="PS50893"/>
    </source>
</evidence>
<keyword evidence="5" id="KW-0762">Sugar transport</keyword>
<keyword evidence="3" id="KW-0813">Transport</keyword>
<dbReference type="InterPro" id="IPR003593">
    <property type="entry name" value="AAA+_ATPase"/>
</dbReference>
<dbReference type="GO" id="GO:0005524">
    <property type="term" value="F:ATP binding"/>
    <property type="evidence" value="ECO:0007669"/>
    <property type="project" value="UniProtKB-KW"/>
</dbReference>
<comment type="caution">
    <text evidence="12">The sequence shown here is derived from an EMBL/GenBank/DDBJ whole genome shotgun (WGS) entry which is preliminary data.</text>
</comment>
<dbReference type="Proteomes" id="UP000432089">
    <property type="component" value="Unassembled WGS sequence"/>
</dbReference>
<keyword evidence="4" id="KW-1003">Cell membrane</keyword>
<dbReference type="PANTHER" id="PTHR43790:SF3">
    <property type="entry name" value="D-ALLOSE IMPORT ATP-BINDING PROTEIN ALSA-RELATED"/>
    <property type="match status" value="1"/>
</dbReference>
<evidence type="ECO:0000313" key="13">
    <source>
        <dbReference type="Proteomes" id="UP000432089"/>
    </source>
</evidence>
<dbReference type="Gene3D" id="3.40.50.300">
    <property type="entry name" value="P-loop containing nucleotide triphosphate hydrolases"/>
    <property type="match status" value="2"/>
</dbReference>
<keyword evidence="13" id="KW-1185">Reference proteome</keyword>
<keyword evidence="8 12" id="KW-0067">ATP-binding</keyword>
<dbReference type="RefSeq" id="WP_150967761.1">
    <property type="nucleotide sequence ID" value="NZ_VZDO01000001.1"/>
</dbReference>
<evidence type="ECO:0000256" key="8">
    <source>
        <dbReference type="ARBA" id="ARBA00022840"/>
    </source>
</evidence>
<gene>
    <name evidence="12" type="ORF">F6X38_01530</name>
</gene>
<proteinExistence type="inferred from homology"/>
<dbReference type="AlphaFoldDB" id="A0A7V7PT13"/>
<feature type="domain" description="ABC transporter" evidence="11">
    <location>
        <begin position="249"/>
        <end position="493"/>
    </location>
</feature>
<dbReference type="InterPro" id="IPR050107">
    <property type="entry name" value="ABC_carbohydrate_import_ATPase"/>
</dbReference>
<organism evidence="12 13">
    <name type="scientific">Plantimonas leprariae</name>
    <dbReference type="NCBI Taxonomy" id="2615207"/>
    <lineage>
        <taxon>Bacteria</taxon>
        <taxon>Pseudomonadati</taxon>
        <taxon>Pseudomonadota</taxon>
        <taxon>Alphaproteobacteria</taxon>
        <taxon>Hyphomicrobiales</taxon>
        <taxon>Aurantimonadaceae</taxon>
        <taxon>Plantimonas</taxon>
    </lineage>
</organism>
<dbReference type="PROSITE" id="PS50893">
    <property type="entry name" value="ABC_TRANSPORTER_2"/>
    <property type="match status" value="2"/>
</dbReference>
<keyword evidence="7" id="KW-0547">Nucleotide-binding</keyword>
<dbReference type="InterPro" id="IPR027417">
    <property type="entry name" value="P-loop_NTPase"/>
</dbReference>
<dbReference type="InterPro" id="IPR017871">
    <property type="entry name" value="ABC_transporter-like_CS"/>
</dbReference>
<sequence length="506" mass="53898">MVELARLSAITKSFGGIHALRGVDFDVRAGEVHALLGENGAGKSTLMRVLGGELQPTSGTVSLGHEAVTLRDPREARARGIAVIHQELALAPDLTVAENIFLGELPGVISWGALKARARELLDRLGFAIDPGRTVGSLAVAHQQVVEIAKALAREVRIIIFDEPTAVLSAQDAERLHGIIADLKRHGVGVVYISHRLDEVMRIADRMTVMKDGQLVGTVDAAGITIDGLIRMMVGRPLAAMFPEKGRRALGETLLEAKNLRRGAKVRGVSFTVRAGEVVGLGGLVGAGRTEVARLIFGADRLESGEVSLRGKPVRFASPRDAVANGIGLVPEDRKHEGVVLDNAIRINSTMARMGAVTGPLGFLRRGREKTMVEDLGRSLRLKSAGVDAPVSSLSGGNQQKVVLAKWFHAEGDVIILDEPTRGVDVGAKTEIYALVDKLATAGKAVLVISSEHQELFGLCDRVLVMGEGELRGELLPDRYSEENLLSLAMIRPVAAAAQSNQGVEP</sequence>
<reference evidence="12 13" key="1">
    <citation type="submission" date="2019-09" db="EMBL/GenBank/DDBJ databases">
        <title>YIM 132180 draft genome.</title>
        <authorList>
            <person name="Zhang K."/>
        </authorList>
    </citation>
    <scope>NUCLEOTIDE SEQUENCE [LARGE SCALE GENOMIC DNA]</scope>
    <source>
        <strain evidence="12 13">YIM 132180</strain>
    </source>
</reference>
<dbReference type="PANTHER" id="PTHR43790">
    <property type="entry name" value="CARBOHYDRATE TRANSPORT ATP-BINDING PROTEIN MG119-RELATED"/>
    <property type="match status" value="1"/>
</dbReference>
<comment type="similarity">
    <text evidence="2">Belongs to the ABC transporter superfamily.</text>
</comment>
<protein>
    <submittedName>
        <fullName evidence="12">Sugar ABC transporter ATP-binding protein</fullName>
    </submittedName>
</protein>
<dbReference type="CDD" id="cd03215">
    <property type="entry name" value="ABC_Carb_Monos_II"/>
    <property type="match status" value="1"/>
</dbReference>
<dbReference type="SUPFAM" id="SSF52540">
    <property type="entry name" value="P-loop containing nucleoside triphosphate hydrolases"/>
    <property type="match status" value="2"/>
</dbReference>
<evidence type="ECO:0000313" key="12">
    <source>
        <dbReference type="EMBL" id="KAB0682790.1"/>
    </source>
</evidence>
<keyword evidence="10" id="KW-0472">Membrane</keyword>
<dbReference type="GO" id="GO:0005886">
    <property type="term" value="C:plasma membrane"/>
    <property type="evidence" value="ECO:0007669"/>
    <property type="project" value="UniProtKB-SubCell"/>
</dbReference>
<evidence type="ECO:0000256" key="7">
    <source>
        <dbReference type="ARBA" id="ARBA00022741"/>
    </source>
</evidence>
<comment type="subcellular location">
    <subcellularLocation>
        <location evidence="1">Cell membrane</location>
        <topology evidence="1">Peripheral membrane protein</topology>
    </subcellularLocation>
</comment>
<dbReference type="EMBL" id="VZDO01000001">
    <property type="protein sequence ID" value="KAB0682790.1"/>
    <property type="molecule type" value="Genomic_DNA"/>
</dbReference>
<dbReference type="CDD" id="cd03216">
    <property type="entry name" value="ABC_Carb_Monos_I"/>
    <property type="match status" value="1"/>
</dbReference>
<dbReference type="FunFam" id="3.40.50.300:FF:000127">
    <property type="entry name" value="Ribose import ATP-binding protein RbsA"/>
    <property type="match status" value="1"/>
</dbReference>
<evidence type="ECO:0000256" key="10">
    <source>
        <dbReference type="ARBA" id="ARBA00023136"/>
    </source>
</evidence>
<dbReference type="GO" id="GO:0016887">
    <property type="term" value="F:ATP hydrolysis activity"/>
    <property type="evidence" value="ECO:0007669"/>
    <property type="project" value="InterPro"/>
</dbReference>
<evidence type="ECO:0000256" key="6">
    <source>
        <dbReference type="ARBA" id="ARBA00022737"/>
    </source>
</evidence>
<name>A0A7V7PT13_9HYPH</name>
<keyword evidence="9" id="KW-1278">Translocase</keyword>
<evidence type="ECO:0000256" key="3">
    <source>
        <dbReference type="ARBA" id="ARBA00022448"/>
    </source>
</evidence>